<dbReference type="InterPro" id="IPR011701">
    <property type="entry name" value="MFS"/>
</dbReference>
<evidence type="ECO:0000256" key="3">
    <source>
        <dbReference type="ARBA" id="ARBA00022692"/>
    </source>
</evidence>
<keyword evidence="5 6" id="KW-0472">Membrane</keyword>
<proteinExistence type="predicted"/>
<feature type="transmembrane region" description="Helical" evidence="6">
    <location>
        <begin position="201"/>
        <end position="226"/>
    </location>
</feature>
<evidence type="ECO:0000313" key="9">
    <source>
        <dbReference type="Proteomes" id="UP000632138"/>
    </source>
</evidence>
<organism evidence="8 9">
    <name type="scientific">Paractinoplanes ovalisporus</name>
    <dbReference type="NCBI Taxonomy" id="2810368"/>
    <lineage>
        <taxon>Bacteria</taxon>
        <taxon>Bacillati</taxon>
        <taxon>Actinomycetota</taxon>
        <taxon>Actinomycetes</taxon>
        <taxon>Micromonosporales</taxon>
        <taxon>Micromonosporaceae</taxon>
        <taxon>Paractinoplanes</taxon>
    </lineage>
</organism>
<dbReference type="EMBL" id="JAENHP010000001">
    <property type="protein sequence ID" value="MBM2614486.1"/>
    <property type="molecule type" value="Genomic_DNA"/>
</dbReference>
<protein>
    <submittedName>
        <fullName evidence="8">MFS transporter</fullName>
    </submittedName>
</protein>
<feature type="transmembrane region" description="Helical" evidence="6">
    <location>
        <begin position="321"/>
        <end position="342"/>
    </location>
</feature>
<name>A0ABS2A3R5_9ACTN</name>
<keyword evidence="2" id="KW-1003">Cell membrane</keyword>
<reference evidence="8 9" key="1">
    <citation type="submission" date="2021-01" db="EMBL/GenBank/DDBJ databases">
        <title>Actinoplanes sp. nov. LDG1-06 isolated from lichen.</title>
        <authorList>
            <person name="Saeng-In P."/>
            <person name="Phongsopitanun W."/>
            <person name="Kanchanasin P."/>
            <person name="Yuki M."/>
            <person name="Kudo T."/>
            <person name="Ohkuma M."/>
            <person name="Tanasupawat S."/>
        </authorList>
    </citation>
    <scope>NUCLEOTIDE SEQUENCE [LARGE SCALE GENOMIC DNA]</scope>
    <source>
        <strain evidence="8 9">LDG1-06</strain>
    </source>
</reference>
<accession>A0ABS2A3R5</accession>
<dbReference type="InterPro" id="IPR020846">
    <property type="entry name" value="MFS_dom"/>
</dbReference>
<dbReference type="PANTHER" id="PTHR43124:SF3">
    <property type="entry name" value="CHLORAMPHENICOL EFFLUX PUMP RV0191"/>
    <property type="match status" value="1"/>
</dbReference>
<feature type="transmembrane region" description="Helical" evidence="6">
    <location>
        <begin position="354"/>
        <end position="373"/>
    </location>
</feature>
<dbReference type="InterPro" id="IPR036259">
    <property type="entry name" value="MFS_trans_sf"/>
</dbReference>
<sequence>MTSPVRLLQATTFVSTMDRFLMPPMLIALAAGLGVPLAAVVQTAGVYFLAYGIMQPIWGVVSDRLGRVRTLRLTLTAAAVAAAGSSAVTTVGQLGVARALTGAAFSAAVPASLIYVGDTVPGERRQTEVTNLMVGVALGTALASAGAGALAAAAGWRAAFLVSAACALTLAFLLRALPEPPASRPPEGPLAQFGRLFRSRWALLVLLLAFVEGGILLGGLTLLPAAVESTGVSAALAGAVTATYGIAVLIFARLVGVLSRRWPAWPLIAVGAVAAVVACFAATMSRGVWTAGAVAVLIGLAWAAMHSSLQTWATQVLPAARATMVSLFAGSLFAGSAVSAAVFAGPAEAGDYRVAYASLGLAMIPLGLVATVARARWRPA</sequence>
<feature type="transmembrane region" description="Helical" evidence="6">
    <location>
        <begin position="71"/>
        <end position="91"/>
    </location>
</feature>
<keyword evidence="3 6" id="KW-0812">Transmembrane</keyword>
<dbReference type="Pfam" id="PF07690">
    <property type="entry name" value="MFS_1"/>
    <property type="match status" value="1"/>
</dbReference>
<comment type="caution">
    <text evidence="8">The sequence shown here is derived from an EMBL/GenBank/DDBJ whole genome shotgun (WGS) entry which is preliminary data.</text>
</comment>
<feature type="transmembrane region" description="Helical" evidence="6">
    <location>
        <begin position="289"/>
        <end position="309"/>
    </location>
</feature>
<feature type="transmembrane region" description="Helical" evidence="6">
    <location>
        <begin position="158"/>
        <end position="177"/>
    </location>
</feature>
<dbReference type="Gene3D" id="1.20.1250.20">
    <property type="entry name" value="MFS general substrate transporter like domains"/>
    <property type="match status" value="1"/>
</dbReference>
<dbReference type="InterPro" id="IPR050189">
    <property type="entry name" value="MFS_Efflux_Transporters"/>
</dbReference>
<feature type="domain" description="Major facilitator superfamily (MFS) profile" evidence="7">
    <location>
        <begin position="4"/>
        <end position="378"/>
    </location>
</feature>
<feature type="transmembrane region" description="Helical" evidence="6">
    <location>
        <begin position="25"/>
        <end position="50"/>
    </location>
</feature>
<evidence type="ECO:0000256" key="6">
    <source>
        <dbReference type="SAM" id="Phobius"/>
    </source>
</evidence>
<evidence type="ECO:0000259" key="7">
    <source>
        <dbReference type="PROSITE" id="PS50850"/>
    </source>
</evidence>
<evidence type="ECO:0000256" key="5">
    <source>
        <dbReference type="ARBA" id="ARBA00023136"/>
    </source>
</evidence>
<feature type="transmembrane region" description="Helical" evidence="6">
    <location>
        <begin position="264"/>
        <end position="283"/>
    </location>
</feature>
<feature type="transmembrane region" description="Helical" evidence="6">
    <location>
        <begin position="97"/>
        <end position="117"/>
    </location>
</feature>
<dbReference type="SUPFAM" id="SSF103473">
    <property type="entry name" value="MFS general substrate transporter"/>
    <property type="match status" value="1"/>
</dbReference>
<dbReference type="RefSeq" id="WP_203374373.1">
    <property type="nucleotide sequence ID" value="NZ_JAENHP010000001.1"/>
</dbReference>
<evidence type="ECO:0000256" key="2">
    <source>
        <dbReference type="ARBA" id="ARBA00022475"/>
    </source>
</evidence>
<keyword evidence="4 6" id="KW-1133">Transmembrane helix</keyword>
<evidence type="ECO:0000256" key="4">
    <source>
        <dbReference type="ARBA" id="ARBA00022989"/>
    </source>
</evidence>
<dbReference type="PANTHER" id="PTHR43124">
    <property type="entry name" value="PURINE EFFLUX PUMP PBUE"/>
    <property type="match status" value="1"/>
</dbReference>
<dbReference type="Proteomes" id="UP000632138">
    <property type="component" value="Unassembled WGS sequence"/>
</dbReference>
<feature type="transmembrane region" description="Helical" evidence="6">
    <location>
        <begin position="129"/>
        <end position="152"/>
    </location>
</feature>
<evidence type="ECO:0000256" key="1">
    <source>
        <dbReference type="ARBA" id="ARBA00004651"/>
    </source>
</evidence>
<gene>
    <name evidence="8" type="ORF">JIG36_02790</name>
</gene>
<comment type="subcellular location">
    <subcellularLocation>
        <location evidence="1">Cell membrane</location>
        <topology evidence="1">Multi-pass membrane protein</topology>
    </subcellularLocation>
</comment>
<dbReference type="PROSITE" id="PS50850">
    <property type="entry name" value="MFS"/>
    <property type="match status" value="1"/>
</dbReference>
<evidence type="ECO:0000313" key="8">
    <source>
        <dbReference type="EMBL" id="MBM2614486.1"/>
    </source>
</evidence>
<keyword evidence="9" id="KW-1185">Reference proteome</keyword>
<feature type="transmembrane region" description="Helical" evidence="6">
    <location>
        <begin position="232"/>
        <end position="252"/>
    </location>
</feature>